<evidence type="ECO:0000313" key="5">
    <source>
        <dbReference type="EMBL" id="KAF4410440.1"/>
    </source>
</evidence>
<organism evidence="5 6">
    <name type="scientific">Streptomyces lycii</name>
    <dbReference type="NCBI Taxonomy" id="2654337"/>
    <lineage>
        <taxon>Bacteria</taxon>
        <taxon>Bacillati</taxon>
        <taxon>Actinomycetota</taxon>
        <taxon>Actinomycetes</taxon>
        <taxon>Kitasatosporales</taxon>
        <taxon>Streptomycetaceae</taxon>
        <taxon>Streptomyces</taxon>
    </lineage>
</organism>
<evidence type="ECO:0000256" key="1">
    <source>
        <dbReference type="ARBA" id="ARBA00022603"/>
    </source>
</evidence>
<dbReference type="EMBL" id="WHPN01000076">
    <property type="protein sequence ID" value="KAF4410440.1"/>
    <property type="molecule type" value="Genomic_DNA"/>
</dbReference>
<dbReference type="CDD" id="cd02440">
    <property type="entry name" value="AdoMet_MTases"/>
    <property type="match status" value="1"/>
</dbReference>
<dbReference type="PANTHER" id="PTHR43464:SF19">
    <property type="entry name" value="UBIQUINONE BIOSYNTHESIS O-METHYLTRANSFERASE, MITOCHONDRIAL"/>
    <property type="match status" value="1"/>
</dbReference>
<dbReference type="RefSeq" id="WP_156205120.1">
    <property type="nucleotide sequence ID" value="NZ_WHPN01000076.1"/>
</dbReference>
<reference evidence="5 6" key="1">
    <citation type="submission" date="2019-10" db="EMBL/GenBank/DDBJ databases">
        <title>Streptomyces tenebrisbrunneis sp.nov., an endogenous actinomycete isolated from of Lycium ruthenicum.</title>
        <authorList>
            <person name="Ma L."/>
        </authorList>
    </citation>
    <scope>NUCLEOTIDE SEQUENCE [LARGE SCALE GENOMIC DNA]</scope>
    <source>
        <strain evidence="5 6">TRM 66187</strain>
    </source>
</reference>
<keyword evidence="6" id="KW-1185">Reference proteome</keyword>
<accession>A0ABQ7FP33</accession>
<keyword evidence="3" id="KW-0949">S-adenosyl-L-methionine</keyword>
<keyword evidence="1 5" id="KW-0489">Methyltransferase</keyword>
<dbReference type="SUPFAM" id="SSF53335">
    <property type="entry name" value="S-adenosyl-L-methionine-dependent methyltransferases"/>
    <property type="match status" value="1"/>
</dbReference>
<dbReference type="Proteomes" id="UP000621266">
    <property type="component" value="Unassembled WGS sequence"/>
</dbReference>
<feature type="domain" description="Methyltransferase type 11" evidence="4">
    <location>
        <begin position="28"/>
        <end position="138"/>
    </location>
</feature>
<gene>
    <name evidence="5" type="ORF">GCU69_03840</name>
</gene>
<evidence type="ECO:0000313" key="6">
    <source>
        <dbReference type="Proteomes" id="UP000621266"/>
    </source>
</evidence>
<dbReference type="Gene3D" id="3.40.50.150">
    <property type="entry name" value="Vaccinia Virus protein VP39"/>
    <property type="match status" value="1"/>
</dbReference>
<dbReference type="GO" id="GO:0008168">
    <property type="term" value="F:methyltransferase activity"/>
    <property type="evidence" value="ECO:0007669"/>
    <property type="project" value="UniProtKB-KW"/>
</dbReference>
<dbReference type="InterPro" id="IPR029063">
    <property type="entry name" value="SAM-dependent_MTases_sf"/>
</dbReference>
<name>A0ABQ7FP33_9ACTN</name>
<evidence type="ECO:0000256" key="2">
    <source>
        <dbReference type="ARBA" id="ARBA00022679"/>
    </source>
</evidence>
<sequence>MPEDYWNHNTHYHPLVLDAVPGGCREALDIGCGDGLLARKLADRADRVLGVDSSAAMIRLARERTADAPGLSFLEAGFPDSPDCPASPDDRLSPGPDDPLGDGCYDFVCSVASVHHMDFTRAVGRMARLLAPGGRLVLIGVARNGTPWDLAVDAAGAVAHRVCERRHGPLREPPAIPVRDPGMTYGEVRRETRRLLPGCRYRRHLLWRWSVTWEKPRG</sequence>
<comment type="caution">
    <text evidence="5">The sequence shown here is derived from an EMBL/GenBank/DDBJ whole genome shotgun (WGS) entry which is preliminary data.</text>
</comment>
<dbReference type="GO" id="GO:0032259">
    <property type="term" value="P:methylation"/>
    <property type="evidence" value="ECO:0007669"/>
    <property type="project" value="UniProtKB-KW"/>
</dbReference>
<evidence type="ECO:0000256" key="3">
    <source>
        <dbReference type="ARBA" id="ARBA00022691"/>
    </source>
</evidence>
<dbReference type="PANTHER" id="PTHR43464">
    <property type="entry name" value="METHYLTRANSFERASE"/>
    <property type="match status" value="1"/>
</dbReference>
<protein>
    <submittedName>
        <fullName evidence="5">Class I SAM-dependent methyltransferase</fullName>
    </submittedName>
</protein>
<proteinExistence type="predicted"/>
<evidence type="ECO:0000259" key="4">
    <source>
        <dbReference type="Pfam" id="PF08241"/>
    </source>
</evidence>
<keyword evidence="2" id="KW-0808">Transferase</keyword>
<dbReference type="Pfam" id="PF08241">
    <property type="entry name" value="Methyltransf_11"/>
    <property type="match status" value="1"/>
</dbReference>
<dbReference type="InterPro" id="IPR013216">
    <property type="entry name" value="Methyltransf_11"/>
</dbReference>